<dbReference type="NCBIfam" id="TIGR03954">
    <property type="entry name" value="integ_memb_HG"/>
    <property type="match status" value="1"/>
</dbReference>
<keyword evidence="3 6" id="KW-0812">Transmembrane</keyword>
<proteinExistence type="predicted"/>
<dbReference type="PANTHER" id="PTHR40077:SF1">
    <property type="entry name" value="MEMBRANE PROTEIN"/>
    <property type="match status" value="1"/>
</dbReference>
<dbReference type="GO" id="GO:0005886">
    <property type="term" value="C:plasma membrane"/>
    <property type="evidence" value="ECO:0007669"/>
    <property type="project" value="UniProtKB-SubCell"/>
</dbReference>
<accession>A0A1I2XNV2</accession>
<dbReference type="EMBL" id="SOFE01000014">
    <property type="protein sequence ID" value="TFB84895.1"/>
    <property type="molecule type" value="Genomic_DNA"/>
</dbReference>
<evidence type="ECO:0000313" key="10">
    <source>
        <dbReference type="Proteomes" id="UP000199681"/>
    </source>
</evidence>
<dbReference type="EMBL" id="FOPW01000001">
    <property type="protein sequence ID" value="SFH14719.1"/>
    <property type="molecule type" value="Genomic_DNA"/>
</dbReference>
<dbReference type="STRING" id="995038.SAMN05216274_10137"/>
<dbReference type="Proteomes" id="UP000199681">
    <property type="component" value="Unassembled WGS sequence"/>
</dbReference>
<keyword evidence="5 6" id="KW-0472">Membrane</keyword>
<dbReference type="PANTHER" id="PTHR40077">
    <property type="entry name" value="MEMBRANE PROTEIN-RELATED"/>
    <property type="match status" value="1"/>
</dbReference>
<comment type="caution">
    <text evidence="9">The sequence shown here is derived from an EMBL/GenBank/DDBJ whole genome shotgun (WGS) entry which is preliminary data.</text>
</comment>
<reference evidence="9 11" key="2">
    <citation type="submission" date="2019-03" db="EMBL/GenBank/DDBJ databases">
        <title>Genomics of glacier-inhabiting Cryobacterium strains.</title>
        <authorList>
            <person name="Liu Q."/>
            <person name="Xin Y.-H."/>
        </authorList>
    </citation>
    <scope>NUCLEOTIDE SEQUENCE [LARGE SCALE GENOMIC DNA]</scope>
    <source>
        <strain evidence="9 11">Hh34</strain>
    </source>
</reference>
<dbReference type="RefSeq" id="WP_092447890.1">
    <property type="nucleotide sequence ID" value="NZ_BKAC01000003.1"/>
</dbReference>
<sequence length="153" mass="16419">MTPRLLFRSVAIAEAITWALLLTGMFLKYVLQVGELGVQIGGFLHGLVFIAFGLTAGFVGVNQHWGPKLTAIAMVTAIVPFVTISLDRGLEKKGRLDGDWRRTRTDDPRDHTGVSALLRWVLARPVLLVTAMAVALVSIMATLLTLGPPGGAS</sequence>
<evidence type="ECO:0000259" key="7">
    <source>
        <dbReference type="Pfam" id="PF12823"/>
    </source>
</evidence>
<evidence type="ECO:0000256" key="3">
    <source>
        <dbReference type="ARBA" id="ARBA00022692"/>
    </source>
</evidence>
<protein>
    <submittedName>
        <fullName evidence="9">DUF3817 domain-containing protein</fullName>
    </submittedName>
    <submittedName>
        <fullName evidence="8">Integral membrane protein</fullName>
    </submittedName>
</protein>
<comment type="subcellular location">
    <subcellularLocation>
        <location evidence="1">Cell membrane</location>
        <topology evidence="1">Multi-pass membrane protein</topology>
    </subcellularLocation>
</comment>
<dbReference type="AlphaFoldDB" id="A0A1I2XNV2"/>
<evidence type="ECO:0000313" key="9">
    <source>
        <dbReference type="EMBL" id="TFB84895.1"/>
    </source>
</evidence>
<gene>
    <name evidence="9" type="ORF">E3O11_07475</name>
    <name evidence="8" type="ORF">SAMN05216274_10137</name>
</gene>
<feature type="domain" description="DUF3817" evidence="7">
    <location>
        <begin position="6"/>
        <end position="91"/>
    </location>
</feature>
<evidence type="ECO:0000256" key="1">
    <source>
        <dbReference type="ARBA" id="ARBA00004651"/>
    </source>
</evidence>
<feature type="transmembrane region" description="Helical" evidence="6">
    <location>
        <begin position="6"/>
        <end position="31"/>
    </location>
</feature>
<keyword evidence="2" id="KW-1003">Cell membrane</keyword>
<evidence type="ECO:0000256" key="2">
    <source>
        <dbReference type="ARBA" id="ARBA00022475"/>
    </source>
</evidence>
<dbReference type="InterPro" id="IPR023845">
    <property type="entry name" value="DUF3817_TM"/>
</dbReference>
<evidence type="ECO:0000256" key="5">
    <source>
        <dbReference type="ARBA" id="ARBA00023136"/>
    </source>
</evidence>
<feature type="transmembrane region" description="Helical" evidence="6">
    <location>
        <begin position="126"/>
        <end position="147"/>
    </location>
</feature>
<feature type="transmembrane region" description="Helical" evidence="6">
    <location>
        <begin position="43"/>
        <end position="63"/>
    </location>
</feature>
<evidence type="ECO:0000313" key="11">
    <source>
        <dbReference type="Proteomes" id="UP000297963"/>
    </source>
</evidence>
<name>A0A1I2XNV2_9MICO</name>
<evidence type="ECO:0000256" key="4">
    <source>
        <dbReference type="ARBA" id="ARBA00022989"/>
    </source>
</evidence>
<organism evidence="9 11">
    <name type="scientific">Cryobacterium levicorallinum</name>
    <dbReference type="NCBI Taxonomy" id="995038"/>
    <lineage>
        <taxon>Bacteria</taxon>
        <taxon>Bacillati</taxon>
        <taxon>Actinomycetota</taxon>
        <taxon>Actinomycetes</taxon>
        <taxon>Micrococcales</taxon>
        <taxon>Microbacteriaceae</taxon>
        <taxon>Cryobacterium</taxon>
    </lineage>
</organism>
<feature type="transmembrane region" description="Helical" evidence="6">
    <location>
        <begin position="69"/>
        <end position="86"/>
    </location>
</feature>
<dbReference type="Pfam" id="PF12823">
    <property type="entry name" value="DUF3817"/>
    <property type="match status" value="1"/>
</dbReference>
<keyword evidence="10" id="KW-1185">Reference proteome</keyword>
<reference evidence="8 10" key="1">
    <citation type="submission" date="2016-10" db="EMBL/GenBank/DDBJ databases">
        <authorList>
            <person name="Varghese N."/>
            <person name="Submissions S."/>
        </authorList>
    </citation>
    <scope>NUCLEOTIDE SEQUENCE [LARGE SCALE GENOMIC DNA]</scope>
    <source>
        <strain evidence="8 10">GMCC 1.11211</strain>
    </source>
</reference>
<dbReference type="Proteomes" id="UP000297963">
    <property type="component" value="Unassembled WGS sequence"/>
</dbReference>
<keyword evidence="4 6" id="KW-1133">Transmembrane helix</keyword>
<evidence type="ECO:0000313" key="8">
    <source>
        <dbReference type="EMBL" id="SFH14719.1"/>
    </source>
</evidence>
<evidence type="ECO:0000256" key="6">
    <source>
        <dbReference type="SAM" id="Phobius"/>
    </source>
</evidence>